<dbReference type="STRING" id="1423810.FD19_GL001271"/>
<name>A0A0R2C5I0_9LACO</name>
<dbReference type="PANTHER" id="PTHR11846">
    <property type="entry name" value="ADENYLOSUCCINATE SYNTHETASE"/>
    <property type="match status" value="1"/>
</dbReference>
<comment type="caution">
    <text evidence="11">The sequence shown here is derived from an EMBL/GenBank/DDBJ whole genome shotgun (WGS) entry which is preliminary data.</text>
</comment>
<gene>
    <name evidence="8" type="primary">purA</name>
    <name evidence="11" type="ORF">FD19_GL001271</name>
</gene>
<feature type="binding site" evidence="8">
    <location>
        <position position="69"/>
    </location>
    <ligand>
        <name>Mg(2+)</name>
        <dbReference type="ChEBI" id="CHEBI:18420"/>
    </ligand>
</feature>
<evidence type="ECO:0000256" key="3">
    <source>
        <dbReference type="ARBA" id="ARBA00022723"/>
    </source>
</evidence>
<dbReference type="NCBIfam" id="TIGR00184">
    <property type="entry name" value="purA"/>
    <property type="match status" value="1"/>
</dbReference>
<evidence type="ECO:0000256" key="1">
    <source>
        <dbReference type="ARBA" id="ARBA00011738"/>
    </source>
</evidence>
<sequence length="457" mass="49471">MVVLGVVDVQRTDSDRSDFASVTIEEDLSMGTAVIVGMQWGDEGKGKITDFLSQGAHMIARYQGGDNAGHTIHANGQVYKLRLVPSGILYPHQLSVIGNGVVVNPASLLRELTALREQGVPGDNLRISDRAQVIMPYHILLDKLQEAKKGDAKIGTTNRGIGPAYVDKAARVGIRMADLLDRDTFAAKLRLNVDEKNELLTKIYGADPVNYDDIFGQYWEFGQQLAPCIMDTSVVLNDALDAGHNVLFEGAQGIMLDVDQGTYPYVTSSNPAGGVSTGTGVGASRIDRVVGVVKAYTSRVGDGPFPTQLDDATGDFIRNAGHEFGTVTGRPRRVGWFDAVVVNHARRVAGVTDLCLNSVDVLTGLDKIKICVAYEKADGTRITRMPATLKELGECQPVYEELDGWTDDISGARSLDDLPAAPRRYVERIQELVGVNLLTFGVGPERDQTVVLDDVWG</sequence>
<feature type="binding site" evidence="8">
    <location>
        <begin position="69"/>
        <end position="71"/>
    </location>
    <ligand>
        <name>GTP</name>
        <dbReference type="ChEBI" id="CHEBI:37565"/>
    </ligand>
</feature>
<dbReference type="Gene3D" id="3.90.170.10">
    <property type="entry name" value="Adenylosuccinate Synthetase, subunit A, domain 3"/>
    <property type="match status" value="1"/>
</dbReference>
<dbReference type="GO" id="GO:0044208">
    <property type="term" value="P:'de novo' AMP biosynthetic process"/>
    <property type="evidence" value="ECO:0007669"/>
    <property type="project" value="UniProtKB-UniRule"/>
</dbReference>
<dbReference type="GO" id="GO:0046040">
    <property type="term" value="P:IMP metabolic process"/>
    <property type="evidence" value="ECO:0007669"/>
    <property type="project" value="TreeGrafter"/>
</dbReference>
<feature type="binding site" description="in other chain" evidence="8">
    <location>
        <position position="252"/>
    </location>
    <ligand>
        <name>IMP</name>
        <dbReference type="ChEBI" id="CHEBI:58053"/>
        <note>ligand shared between dimeric partners</note>
    </ligand>
</feature>
<dbReference type="Pfam" id="PF00709">
    <property type="entry name" value="Adenylsucc_synt"/>
    <property type="match status" value="1"/>
</dbReference>
<dbReference type="SUPFAM" id="SSF52540">
    <property type="entry name" value="P-loop containing nucleoside triphosphate hydrolases"/>
    <property type="match status" value="1"/>
</dbReference>
<feature type="binding site" description="in other chain" evidence="8">
    <location>
        <position position="267"/>
    </location>
    <ligand>
        <name>IMP</name>
        <dbReference type="ChEBI" id="CHEBI:58053"/>
        <note>ligand shared between dimeric partners</note>
    </ligand>
</feature>
<evidence type="ECO:0000313" key="11">
    <source>
        <dbReference type="EMBL" id="KRM87119.1"/>
    </source>
</evidence>
<dbReference type="UniPathway" id="UPA00075">
    <property type="reaction ID" value="UER00335"/>
</dbReference>
<evidence type="ECO:0000256" key="4">
    <source>
        <dbReference type="ARBA" id="ARBA00022741"/>
    </source>
</evidence>
<dbReference type="InterPro" id="IPR033128">
    <property type="entry name" value="Adenylosuccin_syn_Lys_AS"/>
</dbReference>
<dbReference type="Gene3D" id="3.40.440.10">
    <property type="entry name" value="Adenylosuccinate Synthetase, subunit A, domain 1"/>
    <property type="match status" value="1"/>
</dbReference>
<dbReference type="HAMAP" id="MF_00011">
    <property type="entry name" value="Adenylosucc_synth"/>
    <property type="match status" value="1"/>
</dbReference>
<dbReference type="SMART" id="SM00788">
    <property type="entry name" value="Adenylsucc_synt"/>
    <property type="match status" value="1"/>
</dbReference>
<dbReference type="FunFam" id="1.10.300.10:FF:000001">
    <property type="entry name" value="Adenylosuccinate synthetase"/>
    <property type="match status" value="1"/>
</dbReference>
<dbReference type="GO" id="GO:0005737">
    <property type="term" value="C:cytoplasm"/>
    <property type="evidence" value="ECO:0007669"/>
    <property type="project" value="UniProtKB-SubCell"/>
</dbReference>
<organism evidence="11 12">
    <name type="scientific">Lacticaseibacillus thailandensis DSM 22698 = JCM 13996</name>
    <dbReference type="NCBI Taxonomy" id="1423810"/>
    <lineage>
        <taxon>Bacteria</taxon>
        <taxon>Bacillati</taxon>
        <taxon>Bacillota</taxon>
        <taxon>Bacilli</taxon>
        <taxon>Lactobacillales</taxon>
        <taxon>Lactobacillaceae</taxon>
        <taxon>Lacticaseibacillus</taxon>
    </lineage>
</organism>
<keyword evidence="12" id="KW-1185">Reference proteome</keyword>
<feature type="binding site" evidence="8">
    <location>
        <begin position="358"/>
        <end position="360"/>
    </location>
    <ligand>
        <name>GTP</name>
        <dbReference type="ChEBI" id="CHEBI:37565"/>
    </ligand>
</feature>
<dbReference type="InterPro" id="IPR018220">
    <property type="entry name" value="Adenylosuccin_syn_GTP-bd"/>
</dbReference>
<dbReference type="GO" id="GO:0005525">
    <property type="term" value="F:GTP binding"/>
    <property type="evidence" value="ECO:0007669"/>
    <property type="project" value="UniProtKB-UniRule"/>
</dbReference>
<keyword evidence="6 8" id="KW-0460">Magnesium</keyword>
<comment type="pathway">
    <text evidence="8 10">Purine metabolism; AMP biosynthesis via de novo pathway; AMP from IMP: step 1/2.</text>
</comment>
<feature type="active site" description="Proton donor" evidence="8">
    <location>
        <position position="70"/>
    </location>
</feature>
<dbReference type="NCBIfam" id="NF002223">
    <property type="entry name" value="PRK01117.1"/>
    <property type="match status" value="1"/>
</dbReference>
<proteinExistence type="inferred from homology"/>
<dbReference type="AlphaFoldDB" id="A0A0R2C5I0"/>
<comment type="function">
    <text evidence="8">Plays an important role in the de novo pathway of purine nucleotide biosynthesis. Catalyzes the first committed step in the biosynthesis of AMP from IMP.</text>
</comment>
<comment type="subcellular location">
    <subcellularLocation>
        <location evidence="8">Cytoplasm</location>
    </subcellularLocation>
</comment>
<feature type="binding site" description="in other chain" evidence="8">
    <location>
        <position position="157"/>
    </location>
    <ligand>
        <name>IMP</name>
        <dbReference type="ChEBI" id="CHEBI:58053"/>
        <note>ligand shared between dimeric partners</note>
    </ligand>
</feature>
<feature type="binding site" description="in other chain" evidence="8">
    <location>
        <begin position="67"/>
        <end position="70"/>
    </location>
    <ligand>
        <name>IMP</name>
        <dbReference type="ChEBI" id="CHEBI:58053"/>
        <note>ligand shared between dimeric partners</note>
    </ligand>
</feature>
<dbReference type="EMBL" id="AYZK01000003">
    <property type="protein sequence ID" value="KRM87119.1"/>
    <property type="molecule type" value="Genomic_DNA"/>
</dbReference>
<dbReference type="InterPro" id="IPR001114">
    <property type="entry name" value="Adenylosuccinate_synthetase"/>
</dbReference>
<dbReference type="InterPro" id="IPR042111">
    <property type="entry name" value="Adenylosuccinate_synth_dom3"/>
</dbReference>
<feature type="binding site" description="in other chain" evidence="8">
    <location>
        <position position="330"/>
    </location>
    <ligand>
        <name>IMP</name>
        <dbReference type="ChEBI" id="CHEBI:58053"/>
        <note>ligand shared between dimeric partners</note>
    </ligand>
</feature>
<dbReference type="PROSITE" id="PS01266">
    <property type="entry name" value="ADENYLOSUCCIN_SYN_1"/>
    <property type="match status" value="1"/>
</dbReference>
<evidence type="ECO:0000256" key="9">
    <source>
        <dbReference type="PROSITE-ProRule" id="PRU10134"/>
    </source>
</evidence>
<feature type="binding site" evidence="8">
    <location>
        <position position="171"/>
    </location>
    <ligand>
        <name>IMP</name>
        <dbReference type="ChEBI" id="CHEBI:58053"/>
        <note>ligand shared between dimeric partners</note>
    </ligand>
</feature>
<accession>A0A0R2C5I0</accession>
<evidence type="ECO:0000256" key="5">
    <source>
        <dbReference type="ARBA" id="ARBA00022755"/>
    </source>
</evidence>
<feature type="active site" description="Proton acceptor" evidence="8">
    <location>
        <position position="42"/>
    </location>
</feature>
<evidence type="ECO:0000256" key="6">
    <source>
        <dbReference type="ARBA" id="ARBA00022842"/>
    </source>
</evidence>
<feature type="binding site" evidence="8">
    <location>
        <begin position="41"/>
        <end position="47"/>
    </location>
    <ligand>
        <name>GTP</name>
        <dbReference type="ChEBI" id="CHEBI:37565"/>
    </ligand>
</feature>
<keyword evidence="3 8" id="KW-0479">Metal-binding</keyword>
<protein>
    <recommendedName>
        <fullName evidence="8 10">Adenylosuccinate synthetase</fullName>
        <shortName evidence="8">AMPSase</shortName>
        <shortName evidence="8">AdSS</shortName>
        <ecNumber evidence="8 10">6.3.4.4</ecNumber>
    </recommendedName>
    <alternativeName>
        <fullName evidence="8">IMP--aspartate ligase</fullName>
    </alternativeName>
</protein>
<evidence type="ECO:0000256" key="10">
    <source>
        <dbReference type="RuleBase" id="RU000520"/>
    </source>
</evidence>
<feature type="active site" evidence="9">
    <location>
        <position position="168"/>
    </location>
</feature>
<keyword evidence="7 8" id="KW-0342">GTP-binding</keyword>
<dbReference type="CDD" id="cd03108">
    <property type="entry name" value="AdSS"/>
    <property type="match status" value="1"/>
</dbReference>
<keyword evidence="8" id="KW-0963">Cytoplasm</keyword>
<dbReference type="EC" id="6.3.4.4" evidence="8 10"/>
<evidence type="ECO:0000256" key="8">
    <source>
        <dbReference type="HAMAP-Rule" id="MF_00011"/>
    </source>
</evidence>
<comment type="subunit">
    <text evidence="1 8">Homodimer.</text>
</comment>
<dbReference type="InterPro" id="IPR042109">
    <property type="entry name" value="Adenylosuccinate_synth_dom1"/>
</dbReference>
<keyword evidence="4 8" id="KW-0547">Nucleotide-binding</keyword>
<evidence type="ECO:0000256" key="7">
    <source>
        <dbReference type="ARBA" id="ARBA00023134"/>
    </source>
</evidence>
<dbReference type="InterPro" id="IPR042110">
    <property type="entry name" value="Adenylosuccinate_synth_dom2"/>
</dbReference>
<feature type="binding site" description="in other chain" evidence="8">
    <location>
        <begin position="42"/>
        <end position="45"/>
    </location>
    <ligand>
        <name>IMP</name>
        <dbReference type="ChEBI" id="CHEBI:58053"/>
        <note>ligand shared between dimeric partners</note>
    </ligand>
</feature>
<feature type="binding site" evidence="8">
    <location>
        <begin position="326"/>
        <end position="332"/>
    </location>
    <ligand>
        <name>substrate</name>
    </ligand>
</feature>
<dbReference type="FunFam" id="3.90.170.10:FF:000001">
    <property type="entry name" value="Adenylosuccinate synthetase"/>
    <property type="match status" value="1"/>
</dbReference>
<keyword evidence="5 8" id="KW-0658">Purine biosynthesis</keyword>
<comment type="catalytic activity">
    <reaction evidence="8 10">
        <text>IMP + L-aspartate + GTP = N(6)-(1,2-dicarboxyethyl)-AMP + GDP + phosphate + 2 H(+)</text>
        <dbReference type="Rhea" id="RHEA:15753"/>
        <dbReference type="ChEBI" id="CHEBI:15378"/>
        <dbReference type="ChEBI" id="CHEBI:29991"/>
        <dbReference type="ChEBI" id="CHEBI:37565"/>
        <dbReference type="ChEBI" id="CHEBI:43474"/>
        <dbReference type="ChEBI" id="CHEBI:57567"/>
        <dbReference type="ChEBI" id="CHEBI:58053"/>
        <dbReference type="ChEBI" id="CHEBI:58189"/>
        <dbReference type="EC" id="6.3.4.4"/>
    </reaction>
</comment>
<dbReference type="PROSITE" id="PS00513">
    <property type="entry name" value="ADENYLOSUCCIN_SYN_2"/>
    <property type="match status" value="1"/>
</dbReference>
<feature type="binding site" evidence="8">
    <location>
        <position position="332"/>
    </location>
    <ligand>
        <name>GTP</name>
        <dbReference type="ChEBI" id="CHEBI:37565"/>
    </ligand>
</feature>
<dbReference type="PANTHER" id="PTHR11846:SF0">
    <property type="entry name" value="ADENYLOSUCCINATE SYNTHETASE"/>
    <property type="match status" value="1"/>
</dbReference>
<dbReference type="Gene3D" id="1.10.300.10">
    <property type="entry name" value="Adenylosuccinate Synthetase, subunit A, domain 2"/>
    <property type="match status" value="1"/>
</dbReference>
<dbReference type="GO" id="GO:0000287">
    <property type="term" value="F:magnesium ion binding"/>
    <property type="evidence" value="ECO:0007669"/>
    <property type="project" value="UniProtKB-UniRule"/>
</dbReference>
<dbReference type="Proteomes" id="UP000051789">
    <property type="component" value="Unassembled WGS sequence"/>
</dbReference>
<comment type="similarity">
    <text evidence="8 10">Belongs to the adenylosuccinate synthetase family.</text>
</comment>
<dbReference type="InterPro" id="IPR027417">
    <property type="entry name" value="P-loop_NTPase"/>
</dbReference>
<dbReference type="PATRIC" id="fig|1423810.4.peg.1308"/>
<dbReference type="GO" id="GO:0004019">
    <property type="term" value="F:adenylosuccinate synthase activity"/>
    <property type="evidence" value="ECO:0007669"/>
    <property type="project" value="UniProtKB-UniRule"/>
</dbReference>
<evidence type="ECO:0000313" key="12">
    <source>
        <dbReference type="Proteomes" id="UP000051789"/>
    </source>
</evidence>
<reference evidence="11 12" key="1">
    <citation type="journal article" date="2015" name="Genome Announc.">
        <title>Expanding the biotechnology potential of lactobacilli through comparative genomics of 213 strains and associated genera.</title>
        <authorList>
            <person name="Sun Z."/>
            <person name="Harris H.M."/>
            <person name="McCann A."/>
            <person name="Guo C."/>
            <person name="Argimon S."/>
            <person name="Zhang W."/>
            <person name="Yang X."/>
            <person name="Jeffery I.B."/>
            <person name="Cooney J.C."/>
            <person name="Kagawa T.F."/>
            <person name="Liu W."/>
            <person name="Song Y."/>
            <person name="Salvetti E."/>
            <person name="Wrobel A."/>
            <person name="Rasinkangas P."/>
            <person name="Parkhill J."/>
            <person name="Rea M.C."/>
            <person name="O'Sullivan O."/>
            <person name="Ritari J."/>
            <person name="Douillard F.P."/>
            <person name="Paul Ross R."/>
            <person name="Yang R."/>
            <person name="Briner A.E."/>
            <person name="Felis G.E."/>
            <person name="de Vos W.M."/>
            <person name="Barrangou R."/>
            <person name="Klaenhammer T.R."/>
            <person name="Caufield P.W."/>
            <person name="Cui Y."/>
            <person name="Zhang H."/>
            <person name="O'Toole P.W."/>
        </authorList>
    </citation>
    <scope>NUCLEOTIDE SEQUENCE [LARGE SCALE GENOMIC DNA]</scope>
    <source>
        <strain evidence="11 12">DSM 22698</strain>
    </source>
</reference>
<evidence type="ECO:0000256" key="2">
    <source>
        <dbReference type="ARBA" id="ARBA00022598"/>
    </source>
</evidence>
<keyword evidence="2 8" id="KW-0436">Ligase</keyword>
<feature type="binding site" evidence="8">
    <location>
        <begin position="441"/>
        <end position="443"/>
    </location>
    <ligand>
        <name>GTP</name>
        <dbReference type="ChEBI" id="CHEBI:37565"/>
    </ligand>
</feature>
<feature type="binding site" evidence="8">
    <location>
        <position position="42"/>
    </location>
    <ligand>
        <name>Mg(2+)</name>
        <dbReference type="ChEBI" id="CHEBI:18420"/>
    </ligand>
</feature>
<comment type="cofactor">
    <cofactor evidence="8">
        <name>Mg(2+)</name>
        <dbReference type="ChEBI" id="CHEBI:18420"/>
    </cofactor>
    <text evidence="8">Binds 1 Mg(2+) ion per subunit.</text>
</comment>